<reference evidence="1" key="1">
    <citation type="journal article" date="2015" name="Nature">
        <title>Complex archaea that bridge the gap between prokaryotes and eukaryotes.</title>
        <authorList>
            <person name="Spang A."/>
            <person name="Saw J.H."/>
            <person name="Jorgensen S.L."/>
            <person name="Zaremba-Niedzwiedzka K."/>
            <person name="Martijn J."/>
            <person name="Lind A.E."/>
            <person name="van Eijk R."/>
            <person name="Schleper C."/>
            <person name="Guy L."/>
            <person name="Ettema T.J."/>
        </authorList>
    </citation>
    <scope>NUCLEOTIDE SEQUENCE</scope>
</reference>
<comment type="caution">
    <text evidence="1">The sequence shown here is derived from an EMBL/GenBank/DDBJ whole genome shotgun (WGS) entry which is preliminary data.</text>
</comment>
<accession>A0A0F9DLG2</accession>
<name>A0A0F9DLG2_9ZZZZ</name>
<organism evidence="1">
    <name type="scientific">marine sediment metagenome</name>
    <dbReference type="NCBI Taxonomy" id="412755"/>
    <lineage>
        <taxon>unclassified sequences</taxon>
        <taxon>metagenomes</taxon>
        <taxon>ecological metagenomes</taxon>
    </lineage>
</organism>
<evidence type="ECO:0000313" key="1">
    <source>
        <dbReference type="EMBL" id="KKL62563.1"/>
    </source>
</evidence>
<protein>
    <submittedName>
        <fullName evidence="1">Uncharacterized protein</fullName>
    </submittedName>
</protein>
<proteinExistence type="predicted"/>
<dbReference type="AlphaFoldDB" id="A0A0F9DLG2"/>
<gene>
    <name evidence="1" type="ORF">LCGC14_2183930</name>
</gene>
<sequence>MADHFAVLSITYLVTPDGLLVTIVTNVPAHLWLRWTLLEPWIHVLPRLRRGIWLQDDVRFCFDVYTDLEQNEAGDTLTHTFLIPKWEENTELSHYIWGEIEETVSPSTSAIFKTTSPHTWPPPWLLVRYAWKRQFSRTGSNWPMYVNYGVAATFEHGTDFTRSHQAYLFTKNNPVLDIRVAIYLAGGDDKPTGSELVGQTLNLADGVIDGGDGGIYPVYRHTAALTWLMLPYQRYCLVTLSTGAVAIVWSKFRSMGWLGPKDEGTANIIAGFRTLDNGLTWQAAIYGKYNLELYGYQAP</sequence>
<dbReference type="EMBL" id="LAZR01028451">
    <property type="protein sequence ID" value="KKL62563.1"/>
    <property type="molecule type" value="Genomic_DNA"/>
</dbReference>